<dbReference type="EMBL" id="AZSP01000038">
    <property type="protein sequence ID" value="PVE13193.1"/>
    <property type="molecule type" value="Genomic_DNA"/>
</dbReference>
<name>A0A2T7TDH9_9ACTN</name>
<dbReference type="AlphaFoldDB" id="A0A2T7TDH9"/>
<evidence type="ECO:0000313" key="2">
    <source>
        <dbReference type="Proteomes" id="UP000245992"/>
    </source>
</evidence>
<proteinExistence type="predicted"/>
<evidence type="ECO:0000313" key="1">
    <source>
        <dbReference type="EMBL" id="PVE13193.1"/>
    </source>
</evidence>
<sequence length="79" mass="7596">MDTLPEALGTAGPLEPFAGAMSTGAPGLALTDALAAGVGPSSTVSDVPLSGVPSSARPGIWSHGALELPPITDTTSVIA</sequence>
<protein>
    <submittedName>
        <fullName evidence="1">Uncharacterized protein</fullName>
    </submittedName>
</protein>
<comment type="caution">
    <text evidence="1">The sequence shown here is derived from an EMBL/GenBank/DDBJ whole genome shotgun (WGS) entry which is preliminary data.</text>
</comment>
<accession>A0A2T7TDH9</accession>
<organism evidence="1 2">
    <name type="scientific">Streptomyces scopuliridis RB72</name>
    <dbReference type="NCBI Taxonomy" id="1440053"/>
    <lineage>
        <taxon>Bacteria</taxon>
        <taxon>Bacillati</taxon>
        <taxon>Actinomycetota</taxon>
        <taxon>Actinomycetes</taxon>
        <taxon>Kitasatosporales</taxon>
        <taxon>Streptomycetaceae</taxon>
        <taxon>Streptomyces</taxon>
    </lineage>
</organism>
<reference evidence="1 2" key="1">
    <citation type="submission" date="2013-12" db="EMBL/GenBank/DDBJ databases">
        <title>Annotated genome of Streptomyces scopuliridis.</title>
        <authorList>
            <person name="Olson J.B."/>
        </authorList>
    </citation>
    <scope>NUCLEOTIDE SEQUENCE [LARGE SCALE GENOMIC DNA]</scope>
    <source>
        <strain evidence="1 2">RB72</strain>
    </source>
</reference>
<dbReference type="Proteomes" id="UP000245992">
    <property type="component" value="Unassembled WGS sequence"/>
</dbReference>
<gene>
    <name evidence="1" type="ORF">Y717_21565</name>
</gene>
<keyword evidence="2" id="KW-1185">Reference proteome</keyword>